<dbReference type="eggNOG" id="KOG1611">
    <property type="taxonomic scope" value="Eukaryota"/>
</dbReference>
<protein>
    <submittedName>
        <fullName evidence="2">Putative short chain dehydrogenase protein</fullName>
    </submittedName>
</protein>
<dbReference type="RefSeq" id="XP_007917980.1">
    <property type="nucleotide sequence ID" value="XM_007919789.1"/>
</dbReference>
<dbReference type="SUPFAM" id="SSF51735">
    <property type="entry name" value="NAD(P)-binding Rossmann-fold domains"/>
    <property type="match status" value="1"/>
</dbReference>
<organism evidence="2 3">
    <name type="scientific">Phaeoacremonium minimum (strain UCR-PA7)</name>
    <name type="common">Esca disease fungus</name>
    <name type="synonym">Togninia minima</name>
    <dbReference type="NCBI Taxonomy" id="1286976"/>
    <lineage>
        <taxon>Eukaryota</taxon>
        <taxon>Fungi</taxon>
        <taxon>Dikarya</taxon>
        <taxon>Ascomycota</taxon>
        <taxon>Pezizomycotina</taxon>
        <taxon>Sordariomycetes</taxon>
        <taxon>Sordariomycetidae</taxon>
        <taxon>Togniniales</taxon>
        <taxon>Togniniaceae</taxon>
        <taxon>Phaeoacremonium</taxon>
    </lineage>
</organism>
<dbReference type="Proteomes" id="UP000014074">
    <property type="component" value="Unassembled WGS sequence"/>
</dbReference>
<dbReference type="InterPro" id="IPR036291">
    <property type="entry name" value="NAD(P)-bd_dom_sf"/>
</dbReference>
<dbReference type="GeneID" id="19327998"/>
<dbReference type="PANTHER" id="PTHR45458">
    <property type="entry name" value="SHORT-CHAIN DEHYDROGENASE/REDUCTASE SDR"/>
    <property type="match status" value="1"/>
</dbReference>
<proteinExistence type="inferred from homology"/>
<dbReference type="OrthoDB" id="5296at2759"/>
<gene>
    <name evidence="2" type="ORF">UCRPA7_7256</name>
</gene>
<evidence type="ECO:0000313" key="2">
    <source>
        <dbReference type="EMBL" id="EON97258.1"/>
    </source>
</evidence>
<dbReference type="HOGENOM" id="CLU_010194_9_1_1"/>
<keyword evidence="3" id="KW-1185">Reference proteome</keyword>
<dbReference type="PRINTS" id="PR00081">
    <property type="entry name" value="GDHRDH"/>
</dbReference>
<dbReference type="KEGG" id="tmn:UCRPA7_7256"/>
<evidence type="ECO:0000313" key="3">
    <source>
        <dbReference type="Proteomes" id="UP000014074"/>
    </source>
</evidence>
<dbReference type="InterPro" id="IPR002347">
    <property type="entry name" value="SDR_fam"/>
</dbReference>
<comment type="similarity">
    <text evidence="1">Belongs to the short-chain dehydrogenases/reductases (SDR) family.</text>
</comment>
<sequence>MPRTVLLVGANRGIGFNLAHALASRDWNVIATVRPQTRSSDDPSFKEIEAVASQILEIDLAREQTIADAAQRFGDGPLDMLVNIAGIQALILFAQGPFLTAKYFHPNLKLARGKLIDISSNAGSITMCKGEDLAYRMSKAALNMLTVTLAKEYQMNDDNVTAIALNPGYVATRLTNFRSRDKMEECIAGMVKVMESVDMKDSGSFLDWRGETLPW</sequence>
<reference evidence="3" key="1">
    <citation type="journal article" date="2013" name="Genome Announc.">
        <title>Draft genome sequence of the ascomycete Phaeoacremonium aleophilum strain UCR-PA7, a causal agent of the esca disease complex in grapevines.</title>
        <authorList>
            <person name="Blanco-Ulate B."/>
            <person name="Rolshausen P."/>
            <person name="Cantu D."/>
        </authorList>
    </citation>
    <scope>NUCLEOTIDE SEQUENCE [LARGE SCALE GENOMIC DNA]</scope>
    <source>
        <strain evidence="3">UCR-PA7</strain>
    </source>
</reference>
<evidence type="ECO:0000256" key="1">
    <source>
        <dbReference type="RuleBase" id="RU000363"/>
    </source>
</evidence>
<dbReference type="PRINTS" id="PR00080">
    <property type="entry name" value="SDRFAMILY"/>
</dbReference>
<accession>R8BD78</accession>
<dbReference type="Pfam" id="PF00106">
    <property type="entry name" value="adh_short"/>
    <property type="match status" value="1"/>
</dbReference>
<name>R8BD78_PHAM7</name>
<dbReference type="InterPro" id="IPR052184">
    <property type="entry name" value="SDR_enzymes"/>
</dbReference>
<dbReference type="EMBL" id="KB933272">
    <property type="protein sequence ID" value="EON97258.1"/>
    <property type="molecule type" value="Genomic_DNA"/>
</dbReference>
<dbReference type="AlphaFoldDB" id="R8BD78"/>
<dbReference type="PANTHER" id="PTHR45458:SF1">
    <property type="entry name" value="SHORT CHAIN DEHYDROGENASE"/>
    <property type="match status" value="1"/>
</dbReference>
<dbReference type="Gene3D" id="3.40.50.720">
    <property type="entry name" value="NAD(P)-binding Rossmann-like Domain"/>
    <property type="match status" value="1"/>
</dbReference>
<dbReference type="GO" id="GO:0016616">
    <property type="term" value="F:oxidoreductase activity, acting on the CH-OH group of donors, NAD or NADP as acceptor"/>
    <property type="evidence" value="ECO:0007669"/>
    <property type="project" value="TreeGrafter"/>
</dbReference>